<reference evidence="12" key="1">
    <citation type="journal article" date="2022" name="Front. Genet.">
        <title>Chromosome-Scale Assembly of the Dendrobium nobile Genome Provides Insights Into the Molecular Mechanism of the Biosynthesis of the Medicinal Active Ingredient of Dendrobium.</title>
        <authorList>
            <person name="Xu Q."/>
            <person name="Niu S.-C."/>
            <person name="Li K.-L."/>
            <person name="Zheng P.-J."/>
            <person name="Zhang X.-J."/>
            <person name="Jia Y."/>
            <person name="Liu Y."/>
            <person name="Niu Y.-X."/>
            <person name="Yu L.-H."/>
            <person name="Chen D.-F."/>
            <person name="Zhang G.-Q."/>
        </authorList>
    </citation>
    <scope>NUCLEOTIDE SEQUENCE</scope>
    <source>
        <tissue evidence="12">Leaf</tissue>
    </source>
</reference>
<evidence type="ECO:0000256" key="8">
    <source>
        <dbReference type="ARBA" id="ARBA00023136"/>
    </source>
</evidence>
<proteinExistence type="inferred from homology"/>
<keyword evidence="8 10" id="KW-0472">Membrane</keyword>
<evidence type="ECO:0000256" key="11">
    <source>
        <dbReference type="SAM" id="SignalP"/>
    </source>
</evidence>
<dbReference type="AlphaFoldDB" id="A0A8T3B7Q7"/>
<keyword evidence="7 10" id="KW-1133">Transmembrane helix</keyword>
<evidence type="ECO:0000256" key="7">
    <source>
        <dbReference type="ARBA" id="ARBA00022989"/>
    </source>
</evidence>
<evidence type="ECO:0000256" key="5">
    <source>
        <dbReference type="ARBA" id="ARBA00022692"/>
    </source>
</evidence>
<keyword evidence="9" id="KW-0325">Glycoprotein</keyword>
<dbReference type="PANTHER" id="PTHR31354:SF2">
    <property type="entry name" value="OS01G0793500 PROTEIN"/>
    <property type="match status" value="1"/>
</dbReference>
<dbReference type="EMBL" id="JAGYWB010000011">
    <property type="protein sequence ID" value="KAI0504995.1"/>
    <property type="molecule type" value="Genomic_DNA"/>
</dbReference>
<keyword evidence="13" id="KW-1185">Reference proteome</keyword>
<keyword evidence="4" id="KW-0337">GPI-anchor biosynthesis</keyword>
<dbReference type="Pfam" id="PF08320">
    <property type="entry name" value="PIG-X"/>
    <property type="match status" value="1"/>
</dbReference>
<evidence type="ECO:0000256" key="4">
    <source>
        <dbReference type="ARBA" id="ARBA00022502"/>
    </source>
</evidence>
<dbReference type="InterPro" id="IPR013233">
    <property type="entry name" value="PIG-X/PBN1"/>
</dbReference>
<comment type="similarity">
    <text evidence="3">Belongs to the PIGX family.</text>
</comment>
<organism evidence="12 13">
    <name type="scientific">Dendrobium nobile</name>
    <name type="common">Orchid</name>
    <dbReference type="NCBI Taxonomy" id="94219"/>
    <lineage>
        <taxon>Eukaryota</taxon>
        <taxon>Viridiplantae</taxon>
        <taxon>Streptophyta</taxon>
        <taxon>Embryophyta</taxon>
        <taxon>Tracheophyta</taxon>
        <taxon>Spermatophyta</taxon>
        <taxon>Magnoliopsida</taxon>
        <taxon>Liliopsida</taxon>
        <taxon>Asparagales</taxon>
        <taxon>Orchidaceae</taxon>
        <taxon>Epidendroideae</taxon>
        <taxon>Malaxideae</taxon>
        <taxon>Dendrobiinae</taxon>
        <taxon>Dendrobium</taxon>
    </lineage>
</organism>
<dbReference type="GO" id="GO:0006506">
    <property type="term" value="P:GPI anchor biosynthetic process"/>
    <property type="evidence" value="ECO:0007669"/>
    <property type="project" value="UniProtKB-KW"/>
</dbReference>
<accession>A0A8T3B7Q7</accession>
<evidence type="ECO:0000313" key="12">
    <source>
        <dbReference type="EMBL" id="KAI0504995.1"/>
    </source>
</evidence>
<feature type="signal peptide" evidence="11">
    <location>
        <begin position="1"/>
        <end position="25"/>
    </location>
</feature>
<keyword evidence="6" id="KW-0256">Endoplasmic reticulum</keyword>
<feature type="transmembrane region" description="Helical" evidence="10">
    <location>
        <begin position="433"/>
        <end position="455"/>
    </location>
</feature>
<dbReference type="PANTHER" id="PTHR31354">
    <property type="entry name" value="OS01G0793500 PROTEIN"/>
    <property type="match status" value="1"/>
</dbReference>
<gene>
    <name evidence="12" type="ORF">KFK09_015952</name>
</gene>
<dbReference type="GO" id="GO:0005789">
    <property type="term" value="C:endoplasmic reticulum membrane"/>
    <property type="evidence" value="ECO:0007669"/>
    <property type="project" value="UniProtKB-SubCell"/>
</dbReference>
<comment type="pathway">
    <text evidence="2">Glycolipid biosynthesis; glycosylphosphatidylinositol-anchor biosynthesis.</text>
</comment>
<comment type="caution">
    <text evidence="12">The sequence shown here is derived from an EMBL/GenBank/DDBJ whole genome shotgun (WGS) entry which is preliminary data.</text>
</comment>
<evidence type="ECO:0000256" key="10">
    <source>
        <dbReference type="SAM" id="Phobius"/>
    </source>
</evidence>
<evidence type="ECO:0000313" key="13">
    <source>
        <dbReference type="Proteomes" id="UP000829196"/>
    </source>
</evidence>
<comment type="subcellular location">
    <subcellularLocation>
        <location evidence="1">Endoplasmic reticulum membrane</location>
        <topology evidence="1">Single-pass membrane protein</topology>
    </subcellularLocation>
</comment>
<dbReference type="Proteomes" id="UP000829196">
    <property type="component" value="Unassembled WGS sequence"/>
</dbReference>
<evidence type="ECO:0000256" key="1">
    <source>
        <dbReference type="ARBA" id="ARBA00004389"/>
    </source>
</evidence>
<dbReference type="OrthoDB" id="5546453at2759"/>
<keyword evidence="11" id="KW-0732">Signal</keyword>
<name>A0A8T3B7Q7_DENNO</name>
<dbReference type="SMART" id="SM00780">
    <property type="entry name" value="PIG-X"/>
    <property type="match status" value="1"/>
</dbReference>
<keyword evidence="5 10" id="KW-0812">Transmembrane</keyword>
<evidence type="ECO:0000256" key="9">
    <source>
        <dbReference type="ARBA" id="ARBA00023180"/>
    </source>
</evidence>
<protein>
    <submittedName>
        <fullName evidence="12">Uncharacterized protein</fullName>
    </submittedName>
</protein>
<evidence type="ECO:0000256" key="6">
    <source>
        <dbReference type="ARBA" id="ARBA00022824"/>
    </source>
</evidence>
<sequence>MKPFSGFYIIIILLLALIFVFCLQANSNGPWKSPIRTSDLLPTFVGVFSSQETKLRWKGACFHNNTAWMEFHNKSKSTYGGGTLHIKVTNAHSWTCMDPYVFATPYRVTWDYYLLSGEHTLEFDEWETEEEYEYVKHHGVPIFLMQSGMLGTLSALWDVFSLFKNIGWRENSNIAFLRKHMDAKFEEWPKPWLSNINVDDKKCRYPNINGCRTCLQDNLMRSFFNSHGQLSESDFSKVLDKEICSGDLCEEMLVNADIFGLSSLVCELMGEGSHRQLVTTMEFYHHPKFTHFVNEHFCEAIVIEYLPTGIFSDPFELQRLVDREVFLSAYVFGDTNLELPSALSNISVVEIHINVKSDVQKIVVQLPLHSRYPPLNSSDYINITIGKPHLFIRCMPKISQTADCLWTLIDLGVLFGNNVTWRIPCGDAVHTRVVTIITFLSSIFCSVFIVLSTMYQSKKDKSKME</sequence>
<evidence type="ECO:0000256" key="3">
    <source>
        <dbReference type="ARBA" id="ARBA00010345"/>
    </source>
</evidence>
<feature type="chain" id="PRO_5035893700" evidence="11">
    <location>
        <begin position="26"/>
        <end position="465"/>
    </location>
</feature>
<evidence type="ECO:0000256" key="2">
    <source>
        <dbReference type="ARBA" id="ARBA00004687"/>
    </source>
</evidence>